<name>A0ABM9C6M1_9BACL</name>
<keyword evidence="2" id="KW-1185">Reference proteome</keyword>
<dbReference type="InterPro" id="IPR045425">
    <property type="entry name" value="DUF6508"/>
</dbReference>
<reference evidence="1" key="1">
    <citation type="submission" date="2022-01" db="EMBL/GenBank/DDBJ databases">
        <authorList>
            <person name="Criscuolo A."/>
        </authorList>
    </citation>
    <scope>NUCLEOTIDE SEQUENCE</scope>
    <source>
        <strain evidence="1">CIP111893</strain>
    </source>
</reference>
<dbReference type="Pfam" id="PF20118">
    <property type="entry name" value="DUF6508"/>
    <property type="match status" value="1"/>
</dbReference>
<sequence>MKKYERLYEFIPYFETVSEEEVIRWSGSKKDAAGTLTFSYPIYDQQVLDFIKICSSTDLLDYHYLETIKLYGVSMEEGQEDTIRCADQRLVAAILTYYVRQERFCDGLWAIAIKNKVFLHLLNRLLELENKDN</sequence>
<evidence type="ECO:0000313" key="2">
    <source>
        <dbReference type="Proteomes" id="UP000838686"/>
    </source>
</evidence>
<proteinExistence type="predicted"/>
<dbReference type="Proteomes" id="UP000838686">
    <property type="component" value="Unassembled WGS sequence"/>
</dbReference>
<dbReference type="EMBL" id="CAKMMF010000011">
    <property type="protein sequence ID" value="CAH1205421.1"/>
    <property type="molecule type" value="Genomic_DNA"/>
</dbReference>
<dbReference type="RefSeq" id="WP_236342204.1">
    <property type="nucleotide sequence ID" value="NZ_CAKMMF010000011.1"/>
</dbReference>
<evidence type="ECO:0000313" key="1">
    <source>
        <dbReference type="EMBL" id="CAH1205421.1"/>
    </source>
</evidence>
<gene>
    <name evidence="1" type="ORF">PAECIP111893_02345</name>
</gene>
<organism evidence="1 2">
    <name type="scientific">Paenibacillus plantiphilus</name>
    <dbReference type="NCBI Taxonomy" id="2905650"/>
    <lineage>
        <taxon>Bacteria</taxon>
        <taxon>Bacillati</taxon>
        <taxon>Bacillota</taxon>
        <taxon>Bacilli</taxon>
        <taxon>Bacillales</taxon>
        <taxon>Paenibacillaceae</taxon>
        <taxon>Paenibacillus</taxon>
    </lineage>
</organism>
<protein>
    <submittedName>
        <fullName evidence="1">Uncharacterized protein</fullName>
    </submittedName>
</protein>
<accession>A0ABM9C6M1</accession>
<comment type="caution">
    <text evidence="1">The sequence shown here is derived from an EMBL/GenBank/DDBJ whole genome shotgun (WGS) entry which is preliminary data.</text>
</comment>